<reference evidence="1 2" key="1">
    <citation type="submission" date="2020-03" db="EMBL/GenBank/DDBJ databases">
        <title>WGS of actinomycetes isolated from Thailand.</title>
        <authorList>
            <person name="Thawai C."/>
        </authorList>
    </citation>
    <scope>NUCLEOTIDE SEQUENCE [LARGE SCALE GENOMIC DNA]</scope>
    <source>
        <strain evidence="1 2">HSS6-12</strain>
    </source>
</reference>
<dbReference type="EMBL" id="JAATEO010000018">
    <property type="protein sequence ID" value="NJP33690.1"/>
    <property type="molecule type" value="Genomic_DNA"/>
</dbReference>
<proteinExistence type="predicted"/>
<dbReference type="Proteomes" id="UP000783871">
    <property type="component" value="Unassembled WGS sequence"/>
</dbReference>
<comment type="caution">
    <text evidence="1">The sequence shown here is derived from an EMBL/GenBank/DDBJ whole genome shotgun (WGS) entry which is preliminary data.</text>
</comment>
<dbReference type="RefSeq" id="WP_168002062.1">
    <property type="nucleotide sequence ID" value="NZ_JAATEO010000018.1"/>
</dbReference>
<gene>
    <name evidence="1" type="ORF">HCJ94_17300</name>
</gene>
<evidence type="ECO:0000313" key="1">
    <source>
        <dbReference type="EMBL" id="NJP33690.1"/>
    </source>
</evidence>
<protein>
    <submittedName>
        <fullName evidence="1">Uncharacterized protein</fullName>
    </submittedName>
</protein>
<evidence type="ECO:0000313" key="2">
    <source>
        <dbReference type="Proteomes" id="UP000783871"/>
    </source>
</evidence>
<organism evidence="1 2">
    <name type="scientific">Micromonospora thermarum</name>
    <dbReference type="NCBI Taxonomy" id="2720024"/>
    <lineage>
        <taxon>Bacteria</taxon>
        <taxon>Bacillati</taxon>
        <taxon>Actinomycetota</taxon>
        <taxon>Actinomycetes</taxon>
        <taxon>Micromonosporales</taxon>
        <taxon>Micromonosporaceae</taxon>
        <taxon>Micromonospora</taxon>
    </lineage>
</organism>
<keyword evidence="2" id="KW-1185">Reference proteome</keyword>
<dbReference type="Gene3D" id="2.60.120.1110">
    <property type="match status" value="1"/>
</dbReference>
<sequence length="136" mass="13980">MTTKDPYNSLLTVQSLPPATRNATAQGSTVDRVGGGAMFQAAMIVVACGVITDGTHTIVVQDSDDGAAWADVADDKLQGVEPGIVAADDNKVFEIGYLGRRRFLRVNVTVAPGATGGVYGAAVVLADPRVAPTVHA</sequence>
<name>A0ABX0ZCK7_9ACTN</name>
<accession>A0ABX0ZCK7</accession>